<keyword evidence="4" id="KW-0479">Metal-binding</keyword>
<keyword evidence="10" id="KW-1185">Reference proteome</keyword>
<evidence type="ECO:0000313" key="10">
    <source>
        <dbReference type="Proteomes" id="UP000005317"/>
    </source>
</evidence>
<dbReference type="GO" id="GO:0016787">
    <property type="term" value="F:hydrolase activity"/>
    <property type="evidence" value="ECO:0007669"/>
    <property type="project" value="UniProtKB-KW"/>
</dbReference>
<dbReference type="InterPro" id="IPR050556">
    <property type="entry name" value="Type_II_TA_system_RNase"/>
</dbReference>
<name>A0A656HG37_THINJ</name>
<dbReference type="GO" id="GO:0004518">
    <property type="term" value="F:nuclease activity"/>
    <property type="evidence" value="ECO:0007669"/>
    <property type="project" value="UniProtKB-KW"/>
</dbReference>
<organism evidence="9 10">
    <name type="scientific">Thiothrix nivea (strain ATCC 35100 / DSM 5205 / JP2)</name>
    <dbReference type="NCBI Taxonomy" id="870187"/>
    <lineage>
        <taxon>Bacteria</taxon>
        <taxon>Pseudomonadati</taxon>
        <taxon>Pseudomonadota</taxon>
        <taxon>Gammaproteobacteria</taxon>
        <taxon>Thiotrichales</taxon>
        <taxon>Thiotrichaceae</taxon>
        <taxon>Thiothrix</taxon>
    </lineage>
</organism>
<gene>
    <name evidence="9" type="ORF">Thini_2876</name>
</gene>
<keyword evidence="6" id="KW-0460">Magnesium</keyword>
<dbReference type="SUPFAM" id="SSF88723">
    <property type="entry name" value="PIN domain-like"/>
    <property type="match status" value="1"/>
</dbReference>
<proteinExistence type="inferred from homology"/>
<reference evidence="10" key="1">
    <citation type="journal article" date="2011" name="Stand. Genomic Sci.">
        <title>Genome sequence of the filamentous, gliding Thiothrix nivea neotype strain (JP2(T)).</title>
        <authorList>
            <person name="Lapidus A."/>
            <person name="Nolan M."/>
            <person name="Lucas S."/>
            <person name="Glavina Del Rio T."/>
            <person name="Tice H."/>
            <person name="Cheng J.F."/>
            <person name="Tapia R."/>
            <person name="Han C."/>
            <person name="Goodwin L."/>
            <person name="Pitluck S."/>
            <person name="Liolios K."/>
            <person name="Pagani I."/>
            <person name="Ivanova N."/>
            <person name="Huntemann M."/>
            <person name="Mavromatis K."/>
            <person name="Mikhailova N."/>
            <person name="Pati A."/>
            <person name="Chen A."/>
            <person name="Palaniappan K."/>
            <person name="Land M."/>
            <person name="Brambilla E.M."/>
            <person name="Rohde M."/>
            <person name="Abt B."/>
            <person name="Verbarg S."/>
            <person name="Goker M."/>
            <person name="Bristow J."/>
            <person name="Eisen J.A."/>
            <person name="Markowitz V."/>
            <person name="Hugenholtz P."/>
            <person name="Kyrpides N.C."/>
            <person name="Klenk H.P."/>
            <person name="Woyke T."/>
        </authorList>
    </citation>
    <scope>NUCLEOTIDE SEQUENCE [LARGE SCALE GENOMIC DNA]</scope>
    <source>
        <strain evidence="10">ATCC 35100 / DSM 5205 / JP2</strain>
    </source>
</reference>
<dbReference type="InterPro" id="IPR029060">
    <property type="entry name" value="PIN-like_dom_sf"/>
</dbReference>
<evidence type="ECO:0000259" key="8">
    <source>
        <dbReference type="Pfam" id="PF01850"/>
    </source>
</evidence>
<feature type="domain" description="PIN" evidence="8">
    <location>
        <begin position="3"/>
        <end position="106"/>
    </location>
</feature>
<dbReference type="Pfam" id="PF01850">
    <property type="entry name" value="PIN"/>
    <property type="match status" value="1"/>
</dbReference>
<sequence>MFLLDSNIFIYAINPNYAELHTWFAGKKLAGSEVSLVETLGYHRLNDVEKQGLEGLFALTEILPVSRSIIDQAVALRQQRKMSLGDALIAATAVIHGLPLVTRNTGDFDWIEGLVLHNPLKQ</sequence>
<dbReference type="Proteomes" id="UP000005317">
    <property type="component" value="Unassembled WGS sequence"/>
</dbReference>
<dbReference type="AlphaFoldDB" id="A0A656HG37"/>
<comment type="cofactor">
    <cofactor evidence="1">
        <name>Mg(2+)</name>
        <dbReference type="ChEBI" id="CHEBI:18420"/>
    </cofactor>
</comment>
<evidence type="ECO:0000256" key="3">
    <source>
        <dbReference type="ARBA" id="ARBA00022722"/>
    </source>
</evidence>
<dbReference type="PANTHER" id="PTHR33653:SF1">
    <property type="entry name" value="RIBONUCLEASE VAPC2"/>
    <property type="match status" value="1"/>
</dbReference>
<accession>A0A656HG37</accession>
<dbReference type="PANTHER" id="PTHR33653">
    <property type="entry name" value="RIBONUCLEASE VAPC2"/>
    <property type="match status" value="1"/>
</dbReference>
<dbReference type="GO" id="GO:0046872">
    <property type="term" value="F:metal ion binding"/>
    <property type="evidence" value="ECO:0007669"/>
    <property type="project" value="UniProtKB-KW"/>
</dbReference>
<dbReference type="OrthoDB" id="459334at2"/>
<keyword evidence="3" id="KW-0540">Nuclease</keyword>
<evidence type="ECO:0000313" key="9">
    <source>
        <dbReference type="EMBL" id="EIJ35407.1"/>
    </source>
</evidence>
<dbReference type="CDD" id="cd18738">
    <property type="entry name" value="PIN_VapC4-5_FitB-like"/>
    <property type="match status" value="1"/>
</dbReference>
<evidence type="ECO:0000256" key="2">
    <source>
        <dbReference type="ARBA" id="ARBA00022649"/>
    </source>
</evidence>
<keyword evidence="2" id="KW-1277">Toxin-antitoxin system</keyword>
<evidence type="ECO:0000256" key="6">
    <source>
        <dbReference type="ARBA" id="ARBA00022842"/>
    </source>
</evidence>
<dbReference type="InterPro" id="IPR002716">
    <property type="entry name" value="PIN_dom"/>
</dbReference>
<evidence type="ECO:0000256" key="5">
    <source>
        <dbReference type="ARBA" id="ARBA00022801"/>
    </source>
</evidence>
<dbReference type="Gene3D" id="3.40.50.1010">
    <property type="entry name" value="5'-nuclease"/>
    <property type="match status" value="1"/>
</dbReference>
<comment type="similarity">
    <text evidence="7">Belongs to the PINc/VapC protein family.</text>
</comment>
<dbReference type="EMBL" id="JH651384">
    <property type="protein sequence ID" value="EIJ35407.1"/>
    <property type="molecule type" value="Genomic_DNA"/>
</dbReference>
<dbReference type="RefSeq" id="WP_002709310.1">
    <property type="nucleotide sequence ID" value="NZ_JH651384.1"/>
</dbReference>
<evidence type="ECO:0000256" key="7">
    <source>
        <dbReference type="ARBA" id="ARBA00038093"/>
    </source>
</evidence>
<keyword evidence="5" id="KW-0378">Hydrolase</keyword>
<protein>
    <submittedName>
        <fullName evidence="9">PilT protein domain protein</fullName>
    </submittedName>
</protein>
<evidence type="ECO:0000256" key="4">
    <source>
        <dbReference type="ARBA" id="ARBA00022723"/>
    </source>
</evidence>
<evidence type="ECO:0000256" key="1">
    <source>
        <dbReference type="ARBA" id="ARBA00001946"/>
    </source>
</evidence>